<feature type="domain" description="AB hydrolase-1" evidence="1">
    <location>
        <begin position="79"/>
        <end position="186"/>
    </location>
</feature>
<organism evidence="3 4">
    <name type="scientific">Robiginitalea myxolifaciens</name>
    <dbReference type="NCBI Taxonomy" id="400055"/>
    <lineage>
        <taxon>Bacteria</taxon>
        <taxon>Pseudomonadati</taxon>
        <taxon>Bacteroidota</taxon>
        <taxon>Flavobacteriia</taxon>
        <taxon>Flavobacteriales</taxon>
        <taxon>Flavobacteriaceae</taxon>
        <taxon>Robiginitalea</taxon>
    </lineage>
</organism>
<dbReference type="InterPro" id="IPR000073">
    <property type="entry name" value="AB_hydrolase_1"/>
</dbReference>
<sequence length="280" mass="32140">MRKYLFLIQKNLLAGYLNSLVYVSPSSAAHRAFLIFCKVRKGRILPQQESYLKEARLSREDVAGHQLQTYHWKGKGPKVLLIHGWESNTFRWRNLIEPLRQADFDIYAFDAPAHGASSGKYLHVPLYTQCVEHLVQTFKPDYLIGHSVGGMTTLYHTYRHPNPEIEKIVTIGAPSEFHEIMENYQNLLGFNDRVLNALDGYIQNRFGFGIRDFSTSRFALEIDKRGLLLHDRKDAIAPYHASVRVNQNWKGSELISTEGLGHSMHQAEVNQQIVEFLKTG</sequence>
<accession>A0A1I6HGR7</accession>
<evidence type="ECO:0000313" key="4">
    <source>
        <dbReference type="Proteomes" id="UP000199534"/>
    </source>
</evidence>
<dbReference type="OrthoDB" id="9785847at2"/>
<proteinExistence type="predicted"/>
<evidence type="ECO:0000313" key="3">
    <source>
        <dbReference type="EMBL" id="SFR53490.1"/>
    </source>
</evidence>
<dbReference type="Pfam" id="PF00561">
    <property type="entry name" value="Abhydrolase_1"/>
    <property type="match status" value="1"/>
</dbReference>
<dbReference type="PANTHER" id="PTHR43689:SF8">
    <property type="entry name" value="ALPHA_BETA-HYDROLASES SUPERFAMILY PROTEIN"/>
    <property type="match status" value="1"/>
</dbReference>
<protein>
    <submittedName>
        <fullName evidence="3">Pimeloyl-ACP methyl ester carboxylesterase</fullName>
    </submittedName>
</protein>
<dbReference type="SUPFAM" id="SSF53474">
    <property type="entry name" value="alpha/beta-Hydrolases"/>
    <property type="match status" value="1"/>
</dbReference>
<evidence type="ECO:0000259" key="1">
    <source>
        <dbReference type="Pfam" id="PF00561"/>
    </source>
</evidence>
<dbReference type="PANTHER" id="PTHR43689">
    <property type="entry name" value="HYDROLASE"/>
    <property type="match status" value="1"/>
</dbReference>
<dbReference type="Gene3D" id="3.40.50.1820">
    <property type="entry name" value="alpha/beta hydrolase"/>
    <property type="match status" value="1"/>
</dbReference>
<dbReference type="AlphaFoldDB" id="A0A1I6HGR7"/>
<dbReference type="InterPro" id="IPR029058">
    <property type="entry name" value="AB_hydrolase_fold"/>
</dbReference>
<dbReference type="EMBL" id="FOYQ01000002">
    <property type="protein sequence ID" value="SFR53490.1"/>
    <property type="molecule type" value="Genomic_DNA"/>
</dbReference>
<dbReference type="RefSeq" id="WP_092983126.1">
    <property type="nucleotide sequence ID" value="NZ_FOYQ01000002.1"/>
</dbReference>
<evidence type="ECO:0000259" key="2">
    <source>
        <dbReference type="Pfam" id="PF08386"/>
    </source>
</evidence>
<dbReference type="STRING" id="400055.SAMN04490243_2713"/>
<dbReference type="Pfam" id="PF08386">
    <property type="entry name" value="Abhydrolase_4"/>
    <property type="match status" value="1"/>
</dbReference>
<keyword evidence="4" id="KW-1185">Reference proteome</keyword>
<name>A0A1I6HGR7_9FLAO</name>
<gene>
    <name evidence="3" type="ORF">SAMN04490243_2713</name>
</gene>
<dbReference type="InterPro" id="IPR013595">
    <property type="entry name" value="Pept_S33_TAP-like_C"/>
</dbReference>
<reference evidence="3 4" key="1">
    <citation type="submission" date="2016-10" db="EMBL/GenBank/DDBJ databases">
        <authorList>
            <person name="de Groot N.N."/>
        </authorList>
    </citation>
    <scope>NUCLEOTIDE SEQUENCE [LARGE SCALE GENOMIC DNA]</scope>
    <source>
        <strain evidence="3 4">DSM 21019</strain>
    </source>
</reference>
<dbReference type="Proteomes" id="UP000199534">
    <property type="component" value="Unassembled WGS sequence"/>
</dbReference>
<feature type="domain" description="Peptidase S33 tripeptidyl aminopeptidase-like C-terminal" evidence="2">
    <location>
        <begin position="224"/>
        <end position="280"/>
    </location>
</feature>